<keyword evidence="1" id="KW-0812">Transmembrane</keyword>
<evidence type="ECO:0000313" key="2">
    <source>
        <dbReference type="EMBL" id="PWC07391.1"/>
    </source>
</evidence>
<sequence length="116" mass="12148">MFIEALAMICVVVVLVFDVLTQPAASFASALALTVLAAIAAVFVSAVAVAMARRAPWSRGAALVWQLVQLAIAVGAFQGATAQPAWGWAILAPTLVALVLLFTKSVMEALRRPDIE</sequence>
<evidence type="ECO:0000256" key="1">
    <source>
        <dbReference type="SAM" id="Phobius"/>
    </source>
</evidence>
<keyword evidence="3" id="KW-1185">Reference proteome</keyword>
<feature type="transmembrane region" description="Helical" evidence="1">
    <location>
        <begin position="62"/>
        <end position="80"/>
    </location>
</feature>
<accession>A0A2U1TET0</accession>
<dbReference type="KEGG" id="myl:C3E77_03855"/>
<keyword evidence="1" id="KW-1133">Transmembrane helix</keyword>
<dbReference type="Proteomes" id="UP000244962">
    <property type="component" value="Unassembled WGS sequence"/>
</dbReference>
<reference evidence="3" key="1">
    <citation type="submission" date="2018-04" db="EMBL/GenBank/DDBJ databases">
        <authorList>
            <person name="Liu S."/>
            <person name="Wang Z."/>
            <person name="Li J."/>
        </authorList>
    </citation>
    <scope>NUCLEOTIDE SEQUENCE [LARGE SCALE GENOMIC DNA]</scope>
    <source>
        <strain evidence="3">622</strain>
    </source>
</reference>
<comment type="caution">
    <text evidence="2">The sequence shown here is derived from an EMBL/GenBank/DDBJ whole genome shotgun (WGS) entry which is preliminary data.</text>
</comment>
<protein>
    <submittedName>
        <fullName evidence="2">Uncharacterized protein</fullName>
    </submittedName>
</protein>
<name>A0A2U1TET0_9MICO</name>
<dbReference type="OrthoDB" id="5125140at2"/>
<evidence type="ECO:0000313" key="3">
    <source>
        <dbReference type="Proteomes" id="UP000244962"/>
    </source>
</evidence>
<gene>
    <name evidence="2" type="ORF">DF223_07175</name>
</gene>
<proteinExistence type="predicted"/>
<keyword evidence="1" id="KW-0472">Membrane</keyword>
<feature type="transmembrane region" description="Helical" evidence="1">
    <location>
        <begin position="86"/>
        <end position="103"/>
    </location>
</feature>
<dbReference type="AlphaFoldDB" id="A0A2U1TET0"/>
<organism evidence="2 3">
    <name type="scientific">Mycetocola zhujimingii</name>
    <dbReference type="NCBI Taxonomy" id="2079792"/>
    <lineage>
        <taxon>Bacteria</taxon>
        <taxon>Bacillati</taxon>
        <taxon>Actinomycetota</taxon>
        <taxon>Actinomycetes</taxon>
        <taxon>Micrococcales</taxon>
        <taxon>Microbacteriaceae</taxon>
        <taxon>Mycetocola</taxon>
    </lineage>
</organism>
<dbReference type="EMBL" id="QEFB01000005">
    <property type="protein sequence ID" value="PWC07391.1"/>
    <property type="molecule type" value="Genomic_DNA"/>
</dbReference>
<feature type="transmembrane region" description="Helical" evidence="1">
    <location>
        <begin position="31"/>
        <end position="50"/>
    </location>
</feature>